<dbReference type="GO" id="GO:0008237">
    <property type="term" value="F:metallopeptidase activity"/>
    <property type="evidence" value="ECO:0007669"/>
    <property type="project" value="InterPro"/>
</dbReference>
<feature type="compositionally biased region" description="Polar residues" evidence="1">
    <location>
        <begin position="471"/>
        <end position="484"/>
    </location>
</feature>
<reference evidence="2 3" key="1">
    <citation type="submission" date="2013-09" db="EMBL/GenBank/DDBJ databases">
        <title>Whole genome shotgun sequence of Vibrio ezurae NBRC 102218.</title>
        <authorList>
            <person name="Yoshida I."/>
            <person name="Hosoyama A."/>
            <person name="Numata M."/>
            <person name="Hashimoto M."/>
            <person name="Hosoyama Y."/>
            <person name="Tsuchikane K."/>
            <person name="Noguchi M."/>
            <person name="Hirakata S."/>
            <person name="Ichikawa N."/>
            <person name="Ohji S."/>
            <person name="Yamazoe A."/>
            <person name="Fujita N."/>
        </authorList>
    </citation>
    <scope>NUCLEOTIDE SEQUENCE [LARGE SCALE GENOMIC DNA]</scope>
    <source>
        <strain evidence="2 3">NBRC 102218</strain>
    </source>
</reference>
<dbReference type="STRING" id="1219080.VEZ01S_36_00040"/>
<feature type="region of interest" description="Disordered" evidence="1">
    <location>
        <begin position="508"/>
        <end position="543"/>
    </location>
</feature>
<dbReference type="PROSITE" id="PS51257">
    <property type="entry name" value="PROKAR_LIPOPROTEIN"/>
    <property type="match status" value="1"/>
</dbReference>
<evidence type="ECO:0000256" key="1">
    <source>
        <dbReference type="SAM" id="MobiDB-lite"/>
    </source>
</evidence>
<accession>U3B396</accession>
<dbReference type="SUPFAM" id="SSF55486">
    <property type="entry name" value="Metalloproteases ('zincins'), catalytic domain"/>
    <property type="match status" value="1"/>
</dbReference>
<protein>
    <recommendedName>
        <fullName evidence="4">EcxA zinc-binding domain-containing protein</fullName>
    </recommendedName>
</protein>
<dbReference type="eggNOG" id="ENOG502ZASZ">
    <property type="taxonomic scope" value="Bacteria"/>
</dbReference>
<keyword evidence="3" id="KW-1185">Reference proteome</keyword>
<evidence type="ECO:0000313" key="2">
    <source>
        <dbReference type="EMBL" id="GAD80415.1"/>
    </source>
</evidence>
<evidence type="ECO:0000313" key="3">
    <source>
        <dbReference type="Proteomes" id="UP000016562"/>
    </source>
</evidence>
<dbReference type="EMBL" id="BATM01000036">
    <property type="protein sequence ID" value="GAD80415.1"/>
    <property type="molecule type" value="Genomic_DNA"/>
</dbReference>
<comment type="caution">
    <text evidence="2">The sequence shown here is derived from an EMBL/GenBank/DDBJ whole genome shotgun (WGS) entry which is preliminary data.</text>
</comment>
<gene>
    <name evidence="2" type="ORF">VEZ01S_36_00040</name>
</gene>
<feature type="compositionally biased region" description="Polar residues" evidence="1">
    <location>
        <begin position="508"/>
        <end position="520"/>
    </location>
</feature>
<sequence>MNKHWNNMNYKGFVVSLLCSVVMVGCGPKDEEYKEVAKDTNQITTSDISKLGDTKFIYSHTITQLPESLNNSIAYDLRRHATVKINLVADGIEVRALPRDIYTSDNQSDITNWPMVLFIPGSYVDYKCQEDSYDKCTNQETVDSDADVTWNQKHYFIPDFANVQQFSDGNEGISDRFNSCMQQQGGASLVHDGKWLGTEIDLTKGVINFELQKRYTLSDSSSCQVIYRNIEGSETGTGTSANSFSTHEFYSIIAKPLLSKEEYTPVPYTHDDFARFGFFDSETHNLSYISVRDRTKTQNGHRYHDYLYRWNPKRKTITYYLDNDYYLPENKPYLDSAKNTIKAINIELSEAKTGVPTLVLKKQGEKRFGDLRYSFIDLNNFADNFNYSGLTDSITDTQTGEIISSHIVMNLPMARSTGTEARYNLIRDTFKFLDGRLDATELSDKLTNAGMVTSDANTASATSTSDANDVAYSSYSNDEPLSSTERNNLATSAKYYNALHGLESFGSRQAAGSSTHNINSGVDAATAPNTPPAPTASTDTANQLPPEIKTFWTTNLAPIYGPNSSIWDNPEFWSGEPRHSDMLPFSELSEENQQLMLEITGNGFYSAILTHELGHAFGLRHNFRSSVDMAHHFTKNSPFYKQVQPKIDKALAATNNQSMQIITGYSSVMEYMADTSFYNNIYGAYDLAALRFGYSREIQPTTGNNDIFNVNVPWVSVQPRDNGVLSNWQKEGATEASLGNGSLSTTETAYNMDSVRYEFCSDSDIETDFYCNKSDVALETSATNAGGAATLQSISRQLLDDVYFAFYNQSIGGNGLSDLSALGKVFDTGDYYTATSSLVKIRHNIARSANSAGIYDADNYLNDDTCSGNFHDTPSPYSIEGLERCTSLRFSLDSTLLYSLSVMNINDTDARVKIFRRPKPFLSLDTTNPILVSDVNLSDIYKAATNSHITYNSGKSPMFSANDLYQNFKDEQHQELIFKILVENNPAVVKALSSEPVPLEADNYNIEITPSPTASVVSPLNGLNLPTDSQPQDGNLYKRLPPQWPMKLELMQDLLRSSDLDPMDHFSNLAMVDYDHKMGRTIEMFLCNSVMHTDYSSYHLSTLKVPLAYPVAVPTNPALTNTCVADIMQHSDITNEDAITKAQPYAPYIVSTAPSYYYENYIKQYMAYNMLNDRGNDPANKYIEPIQKSDSNQHLYQHFGLAYSSASEEGMTLRVNYLKALLKQVILATEDSTLGSYGHGDNWREYVSVHQDSGLFQGSPIYTYDATQNQYTLDPSWRTASEIYNPETGKSVYIGPKNVLANKLRTRIQDTVVTLYQLRNGTPTPGDMTENLQLQLKRDMKVLFNILPELD</sequence>
<dbReference type="PANTHER" id="PTHR38478:SF1">
    <property type="entry name" value="ZINC DEPENDENT METALLOPROTEASE DOMAIN LIPOPROTEIN"/>
    <property type="match status" value="1"/>
</dbReference>
<organism evidence="2 3">
    <name type="scientific">Vibrio ezurae NBRC 102218</name>
    <dbReference type="NCBI Taxonomy" id="1219080"/>
    <lineage>
        <taxon>Bacteria</taxon>
        <taxon>Pseudomonadati</taxon>
        <taxon>Pseudomonadota</taxon>
        <taxon>Gammaproteobacteria</taxon>
        <taxon>Vibrionales</taxon>
        <taxon>Vibrionaceae</taxon>
        <taxon>Vibrio</taxon>
    </lineage>
</organism>
<dbReference type="Gene3D" id="3.40.390.10">
    <property type="entry name" value="Collagenase (Catalytic Domain)"/>
    <property type="match status" value="1"/>
</dbReference>
<feature type="compositionally biased region" description="Low complexity" evidence="1">
    <location>
        <begin position="455"/>
        <end position="469"/>
    </location>
</feature>
<dbReference type="InterPro" id="IPR024079">
    <property type="entry name" value="MetalloPept_cat_dom_sf"/>
</dbReference>
<feature type="region of interest" description="Disordered" evidence="1">
    <location>
        <begin position="455"/>
        <end position="484"/>
    </location>
</feature>
<dbReference type="PANTHER" id="PTHR38478">
    <property type="entry name" value="PEPTIDASE M1A AND M12B"/>
    <property type="match status" value="1"/>
</dbReference>
<dbReference type="Proteomes" id="UP000016562">
    <property type="component" value="Unassembled WGS sequence"/>
</dbReference>
<proteinExistence type="predicted"/>
<evidence type="ECO:0008006" key="4">
    <source>
        <dbReference type="Google" id="ProtNLM"/>
    </source>
</evidence>
<name>U3B396_9VIBR</name>